<dbReference type="Gene3D" id="3.40.50.300">
    <property type="entry name" value="P-loop containing nucleotide triphosphate hydrolases"/>
    <property type="match status" value="1"/>
</dbReference>
<comment type="caution">
    <text evidence="2">The sequence shown here is derived from an EMBL/GenBank/DDBJ whole genome shotgun (WGS) entry which is preliminary data.</text>
</comment>
<dbReference type="GO" id="GO:0005524">
    <property type="term" value="F:ATP binding"/>
    <property type="evidence" value="ECO:0007669"/>
    <property type="project" value="InterPro"/>
</dbReference>
<dbReference type="GO" id="GO:0003677">
    <property type="term" value="F:DNA binding"/>
    <property type="evidence" value="ECO:0007669"/>
    <property type="project" value="InterPro"/>
</dbReference>
<sequence>MTDIGDNSQLTAEQRARVLIDRQLTAAGWAVQDKGRANLTLPGVAVREVIMASGHGRADYVLYVDRRAVGVIEAKPEGTTLSGVEWQSARYATGLAPDVRLKALTLDDRLPFVFEASGSEVHVTNGYDPVPRARRIFTFPRPETLARTIRDAETDPAAATWRAKVRSMPALITEGLRPAQITAIEGIERSLAEQRYSRSLVQMATGAGKTYTAVTTCYRLLKHGGFRRILFLVDRNNLGSQTLAEFQNYATPDDGRRLTEIYNVNALTSAGMLDSSSVVISTIQRVYA</sequence>
<dbReference type="SUPFAM" id="SSF52540">
    <property type="entry name" value="P-loop containing nucleoside triphosphate hydrolases"/>
    <property type="match status" value="1"/>
</dbReference>
<dbReference type="Gene3D" id="3.90.1570.30">
    <property type="match status" value="1"/>
</dbReference>
<dbReference type="GO" id="GO:0004386">
    <property type="term" value="F:helicase activity"/>
    <property type="evidence" value="ECO:0007669"/>
    <property type="project" value="UniProtKB-KW"/>
</dbReference>
<keyword evidence="2" id="KW-0347">Helicase</keyword>
<keyword evidence="2" id="KW-0547">Nucleotide-binding</keyword>
<dbReference type="Pfam" id="PF04851">
    <property type="entry name" value="ResIII"/>
    <property type="match status" value="1"/>
</dbReference>
<dbReference type="AlphaFoldDB" id="A0A6L9W0C6"/>
<dbReference type="InterPro" id="IPR027417">
    <property type="entry name" value="P-loop_NTPase"/>
</dbReference>
<dbReference type="GO" id="GO:0016787">
    <property type="term" value="F:hydrolase activity"/>
    <property type="evidence" value="ECO:0007669"/>
    <property type="project" value="InterPro"/>
</dbReference>
<dbReference type="PANTHER" id="PTHR47396">
    <property type="entry name" value="TYPE I RESTRICTION ENZYME ECOKI R PROTEIN"/>
    <property type="match status" value="1"/>
</dbReference>
<name>A0A6L9W0C6_9ACTN</name>
<dbReference type="PANTHER" id="PTHR47396:SF1">
    <property type="entry name" value="ATP-DEPENDENT HELICASE IRC3-RELATED"/>
    <property type="match status" value="1"/>
</dbReference>
<reference evidence="2 3" key="1">
    <citation type="submission" date="2019-12" db="EMBL/GenBank/DDBJ databases">
        <title>the WGS of Blastococcus saxobsidens 67B17.</title>
        <authorList>
            <person name="Jiang Z."/>
        </authorList>
    </citation>
    <scope>NUCLEOTIDE SEQUENCE [LARGE SCALE GENOMIC DNA]</scope>
    <source>
        <strain evidence="2 3">67B17</strain>
    </source>
</reference>
<dbReference type="EMBL" id="JAAGWG010000004">
    <property type="protein sequence ID" value="NEK84951.1"/>
    <property type="molecule type" value="Genomic_DNA"/>
</dbReference>
<protein>
    <submittedName>
        <fullName evidence="2">DEAD/DEAH box helicase family protein</fullName>
    </submittedName>
</protein>
<dbReference type="InterPro" id="IPR006935">
    <property type="entry name" value="Helicase/UvrB_N"/>
</dbReference>
<organism evidence="2 3">
    <name type="scientific">Blastococcus saxobsidens</name>
    <dbReference type="NCBI Taxonomy" id="138336"/>
    <lineage>
        <taxon>Bacteria</taxon>
        <taxon>Bacillati</taxon>
        <taxon>Actinomycetota</taxon>
        <taxon>Actinomycetes</taxon>
        <taxon>Geodermatophilales</taxon>
        <taxon>Geodermatophilaceae</taxon>
        <taxon>Blastococcus</taxon>
    </lineage>
</organism>
<feature type="domain" description="Helicase/UvrB N-terminal" evidence="1">
    <location>
        <begin position="176"/>
        <end position="287"/>
    </location>
</feature>
<gene>
    <name evidence="2" type="ORF">GCU60_04125</name>
</gene>
<keyword evidence="2" id="KW-0067">ATP-binding</keyword>
<keyword evidence="2" id="KW-0378">Hydrolase</keyword>
<accession>A0A6L9W0C6</accession>
<dbReference type="InterPro" id="IPR050742">
    <property type="entry name" value="Helicase_Restrict-Modif_Enz"/>
</dbReference>
<evidence type="ECO:0000259" key="1">
    <source>
        <dbReference type="Pfam" id="PF04851"/>
    </source>
</evidence>
<feature type="non-terminal residue" evidence="2">
    <location>
        <position position="288"/>
    </location>
</feature>
<dbReference type="GO" id="GO:0005829">
    <property type="term" value="C:cytosol"/>
    <property type="evidence" value="ECO:0007669"/>
    <property type="project" value="TreeGrafter"/>
</dbReference>
<evidence type="ECO:0000313" key="3">
    <source>
        <dbReference type="Proteomes" id="UP000479241"/>
    </source>
</evidence>
<evidence type="ECO:0000313" key="2">
    <source>
        <dbReference type="EMBL" id="NEK84951.1"/>
    </source>
</evidence>
<dbReference type="Proteomes" id="UP000479241">
    <property type="component" value="Unassembled WGS sequence"/>
</dbReference>
<proteinExistence type="predicted"/>